<organism evidence="2 3">
    <name type="scientific">Lactobacillus crispatus</name>
    <dbReference type="NCBI Taxonomy" id="47770"/>
    <lineage>
        <taxon>Bacteria</taxon>
        <taxon>Bacillati</taxon>
        <taxon>Bacillota</taxon>
        <taxon>Bacilli</taxon>
        <taxon>Lactobacillales</taxon>
        <taxon>Lactobacillaceae</taxon>
        <taxon>Lactobacillus</taxon>
    </lineage>
</organism>
<dbReference type="RefSeq" id="WP_068813680.1">
    <property type="nucleotide sequence ID" value="NZ_MAKH01000056.1"/>
</dbReference>
<dbReference type="EMBL" id="PKIW01000073">
    <property type="protein sequence ID" value="PLT10483.1"/>
    <property type="molecule type" value="Genomic_DNA"/>
</dbReference>
<protein>
    <submittedName>
        <fullName evidence="2">Uncharacterized protein</fullName>
    </submittedName>
</protein>
<evidence type="ECO:0000313" key="3">
    <source>
        <dbReference type="Proteomes" id="UP000235119"/>
    </source>
</evidence>
<keyword evidence="1" id="KW-0472">Membrane</keyword>
<evidence type="ECO:0000256" key="1">
    <source>
        <dbReference type="SAM" id="Phobius"/>
    </source>
</evidence>
<feature type="transmembrane region" description="Helical" evidence="1">
    <location>
        <begin position="38"/>
        <end position="61"/>
    </location>
</feature>
<sequence length="189" mass="21735">MKDRIIVGTPVKLSHVLISIIVVIFLSLFLTGFGYQPWWLFLIVLILGVFVTLPTCFSSYWQIDSKNITSITYDSNDALKLLQLLGLRKKDKQIINLSEIKNASVVYRKNLRLSPVDFNPDYLDSILDLNKGTKVTLLLGSIDYQKLDSILTLLEDKDIAVHDKQGVQQLLKENKNLFNHFHRKEWTSL</sequence>
<keyword evidence="1" id="KW-1133">Transmembrane helix</keyword>
<accession>A0A2N5KWB4</accession>
<feature type="transmembrane region" description="Helical" evidence="1">
    <location>
        <begin position="12"/>
        <end position="32"/>
    </location>
</feature>
<gene>
    <name evidence="2" type="ORF">CYJ79_10365</name>
</gene>
<keyword evidence="1" id="KW-0812">Transmembrane</keyword>
<dbReference type="AlphaFoldDB" id="A0A2N5KWB4"/>
<dbReference type="Proteomes" id="UP000235119">
    <property type="component" value="Unassembled WGS sequence"/>
</dbReference>
<evidence type="ECO:0000313" key="2">
    <source>
        <dbReference type="EMBL" id="PLT10483.1"/>
    </source>
</evidence>
<name>A0A2N5KWB4_9LACO</name>
<reference evidence="2 3" key="1">
    <citation type="submission" date="2017-12" db="EMBL/GenBank/DDBJ databases">
        <title>Phylogenetic diversity of female urinary microbiome.</title>
        <authorList>
            <person name="Thomas-White K."/>
            <person name="Wolfe A.J."/>
        </authorList>
    </citation>
    <scope>NUCLEOTIDE SEQUENCE [LARGE SCALE GENOMIC DNA]</scope>
    <source>
        <strain evidence="2 3">UMB0085</strain>
    </source>
</reference>
<comment type="caution">
    <text evidence="2">The sequence shown here is derived from an EMBL/GenBank/DDBJ whole genome shotgun (WGS) entry which is preliminary data.</text>
</comment>
<proteinExistence type="predicted"/>